<comment type="caution">
    <text evidence="3">The sequence shown here is derived from an EMBL/GenBank/DDBJ whole genome shotgun (WGS) entry which is preliminary data.</text>
</comment>
<feature type="region of interest" description="Disordered" evidence="1">
    <location>
        <begin position="1"/>
        <end position="22"/>
    </location>
</feature>
<dbReference type="InterPro" id="IPR003346">
    <property type="entry name" value="Transposase_20"/>
</dbReference>
<dbReference type="GO" id="GO:0004803">
    <property type="term" value="F:transposase activity"/>
    <property type="evidence" value="ECO:0007669"/>
    <property type="project" value="InterPro"/>
</dbReference>
<sequence length="96" mass="10979">MCGVCPIPASSGKTQRHRLNRGGNRQANAALFRVVIVRMRYHEPTKAYLARRTAQGLSKREIIRCLKRYLAREIYQIIRKTLSTTEVVNPLSQVTP</sequence>
<feature type="domain" description="Transposase IS116/IS110/IS902 C-terminal" evidence="2">
    <location>
        <begin position="2"/>
        <end position="48"/>
    </location>
</feature>
<dbReference type="GO" id="GO:0006313">
    <property type="term" value="P:DNA transposition"/>
    <property type="evidence" value="ECO:0007669"/>
    <property type="project" value="InterPro"/>
</dbReference>
<accession>A0AB37U904</accession>
<dbReference type="EMBL" id="RSCK01000219">
    <property type="protein sequence ID" value="RUS93936.1"/>
    <property type="molecule type" value="Genomic_DNA"/>
</dbReference>
<evidence type="ECO:0000259" key="2">
    <source>
        <dbReference type="Pfam" id="PF02371"/>
    </source>
</evidence>
<protein>
    <recommendedName>
        <fullName evidence="2">Transposase IS116/IS110/IS902 C-terminal domain-containing protein</fullName>
    </recommendedName>
</protein>
<gene>
    <name evidence="3" type="ORF">DSM107010_72300</name>
</gene>
<dbReference type="GO" id="GO:0003677">
    <property type="term" value="F:DNA binding"/>
    <property type="evidence" value="ECO:0007669"/>
    <property type="project" value="InterPro"/>
</dbReference>
<dbReference type="Proteomes" id="UP000282574">
    <property type="component" value="Unassembled WGS sequence"/>
</dbReference>
<evidence type="ECO:0000256" key="1">
    <source>
        <dbReference type="SAM" id="MobiDB-lite"/>
    </source>
</evidence>
<keyword evidence="4" id="KW-1185">Reference proteome</keyword>
<evidence type="ECO:0000313" key="4">
    <source>
        <dbReference type="Proteomes" id="UP000282574"/>
    </source>
</evidence>
<dbReference type="AlphaFoldDB" id="A0AB37U904"/>
<dbReference type="PANTHER" id="PTHR33055">
    <property type="entry name" value="TRANSPOSASE FOR INSERTION SEQUENCE ELEMENT IS1111A"/>
    <property type="match status" value="1"/>
</dbReference>
<organism evidence="3 4">
    <name type="scientific">Chroococcidiopsis cubana SAG 39.79</name>
    <dbReference type="NCBI Taxonomy" id="388085"/>
    <lineage>
        <taxon>Bacteria</taxon>
        <taxon>Bacillati</taxon>
        <taxon>Cyanobacteriota</taxon>
        <taxon>Cyanophyceae</taxon>
        <taxon>Chroococcidiopsidales</taxon>
        <taxon>Chroococcidiopsidaceae</taxon>
        <taxon>Chroococcidiopsis</taxon>
    </lineage>
</organism>
<name>A0AB37U904_9CYAN</name>
<evidence type="ECO:0000313" key="3">
    <source>
        <dbReference type="EMBL" id="RUS93936.1"/>
    </source>
</evidence>
<dbReference type="PANTHER" id="PTHR33055:SF16">
    <property type="entry name" value="TRANSPOSASE FOR INSERTION SEQUENCE ELEMENT IS1547"/>
    <property type="match status" value="1"/>
</dbReference>
<reference evidence="3 4" key="1">
    <citation type="journal article" date="2019" name="Genome Biol. Evol.">
        <title>Day and night: Metabolic profiles and evolutionary relationships of six axenic non-marine cyanobacteria.</title>
        <authorList>
            <person name="Will S.E."/>
            <person name="Henke P."/>
            <person name="Boedeker C."/>
            <person name="Huang S."/>
            <person name="Brinkmann H."/>
            <person name="Rohde M."/>
            <person name="Jarek M."/>
            <person name="Friedl T."/>
            <person name="Seufert S."/>
            <person name="Schumacher M."/>
            <person name="Overmann J."/>
            <person name="Neumann-Schaal M."/>
            <person name="Petersen J."/>
        </authorList>
    </citation>
    <scope>NUCLEOTIDE SEQUENCE [LARGE SCALE GENOMIC DNA]</scope>
    <source>
        <strain evidence="3 4">SAG 39.79</strain>
    </source>
</reference>
<dbReference type="Pfam" id="PF02371">
    <property type="entry name" value="Transposase_20"/>
    <property type="match status" value="1"/>
</dbReference>
<dbReference type="InterPro" id="IPR047650">
    <property type="entry name" value="Transpos_IS110"/>
</dbReference>
<proteinExistence type="predicted"/>